<gene>
    <name evidence="8" type="ORF">EKK97_15110</name>
</gene>
<sequence>MTHSPSGPTAHPQSFGSATKGGLLFLGVVLIASLGGFALFDGDDYGIYSLLPTTVVLGMAILTRRTIESLLAGALVGLLMVDPTSVVSQGSDILLGVLGNDTVTWIILVCGLFGSLIALLVKTGGVLTFGDAVTKHIHSRRQSLLATWLLGLVIFVDDYLNALAISASMKKITDRFNISREKLAYVVDSTAAPICILVPFSTWAVFFAGLLEENDIAGNGMNLYIEAIPFMFYAWVAAALVPLVALGWIPNLGPMKAAEARAAAGQPIPTGVDDSALEAADDGRKRPHLLNFLLPIVTLIFFTWYYDIDILRGVIVALAVTLVLIASQRLLSFHDTFDTALDGFKAMIMPLGTLVAGFSLKEVNDALGLTDYVISTVQPLMTPGMLPAVVFVTMAFLAFATASFWGLFAVAMPIVLPLAASLDAHMPLVVGALISASAFGSHACFYGDSTVLSAQGAGCTPMAHALTQLPYVLIAAAIAAAIFLVAGHL</sequence>
<feature type="transmembrane region" description="Helical" evidence="6">
    <location>
        <begin position="70"/>
        <end position="90"/>
    </location>
</feature>
<dbReference type="GO" id="GO:0005886">
    <property type="term" value="C:plasma membrane"/>
    <property type="evidence" value="ECO:0007669"/>
    <property type="project" value="UniProtKB-SubCell"/>
</dbReference>
<dbReference type="EMBL" id="CP035042">
    <property type="protein sequence ID" value="QHC50657.1"/>
    <property type="molecule type" value="Genomic_DNA"/>
</dbReference>
<feature type="transmembrane region" description="Helical" evidence="6">
    <location>
        <begin position="223"/>
        <end position="249"/>
    </location>
</feature>
<evidence type="ECO:0000313" key="8">
    <source>
        <dbReference type="EMBL" id="QHC50657.1"/>
    </source>
</evidence>
<evidence type="ECO:0000259" key="7">
    <source>
        <dbReference type="Pfam" id="PF03553"/>
    </source>
</evidence>
<dbReference type="KEGG" id="htx:EKK97_15110"/>
<feature type="transmembrane region" description="Helical" evidence="6">
    <location>
        <begin position="145"/>
        <end position="169"/>
    </location>
</feature>
<keyword evidence="9" id="KW-1185">Reference proteome</keyword>
<feature type="transmembrane region" description="Helical" evidence="6">
    <location>
        <begin position="428"/>
        <end position="448"/>
    </location>
</feature>
<feature type="transmembrane region" description="Helical" evidence="6">
    <location>
        <begin position="313"/>
        <end position="331"/>
    </location>
</feature>
<keyword evidence="3 6" id="KW-0812">Transmembrane</keyword>
<dbReference type="AlphaFoldDB" id="A0A6I6SSH6"/>
<keyword evidence="5 6" id="KW-0472">Membrane</keyword>
<dbReference type="PANTHER" id="PTHR43478:SF1">
    <property type="entry name" value="NA+_H+ ANTIPORTER NHAC-LIKE C-TERMINAL DOMAIN-CONTAINING PROTEIN"/>
    <property type="match status" value="1"/>
</dbReference>
<feature type="transmembrane region" description="Helical" evidence="6">
    <location>
        <begin position="21"/>
        <end position="39"/>
    </location>
</feature>
<accession>A0A6I6SSH6</accession>
<feature type="transmembrane region" description="Helical" evidence="6">
    <location>
        <begin position="45"/>
        <end position="63"/>
    </location>
</feature>
<comment type="subcellular location">
    <subcellularLocation>
        <location evidence="1">Cell membrane</location>
        <topology evidence="1">Multi-pass membrane protein</topology>
    </subcellularLocation>
</comment>
<name>A0A6I6SSH6_9GAMM</name>
<dbReference type="OrthoDB" id="9762978at2"/>
<feature type="transmembrane region" description="Helical" evidence="6">
    <location>
        <begin position="388"/>
        <end position="416"/>
    </location>
</feature>
<keyword evidence="2" id="KW-1003">Cell membrane</keyword>
<protein>
    <submittedName>
        <fullName evidence="8">Sodium:proton antiporter</fullName>
    </submittedName>
</protein>
<dbReference type="Pfam" id="PF03553">
    <property type="entry name" value="Na_H_antiporter"/>
    <property type="match status" value="1"/>
</dbReference>
<feature type="transmembrane region" description="Helical" evidence="6">
    <location>
        <begin position="468"/>
        <end position="486"/>
    </location>
</feature>
<feature type="domain" description="Na+/H+ antiporter NhaC-like C-terminal" evidence="7">
    <location>
        <begin position="223"/>
        <end position="487"/>
    </location>
</feature>
<evidence type="ECO:0000256" key="2">
    <source>
        <dbReference type="ARBA" id="ARBA00022475"/>
    </source>
</evidence>
<evidence type="ECO:0000256" key="1">
    <source>
        <dbReference type="ARBA" id="ARBA00004651"/>
    </source>
</evidence>
<evidence type="ECO:0000256" key="4">
    <source>
        <dbReference type="ARBA" id="ARBA00022989"/>
    </source>
</evidence>
<feature type="transmembrane region" description="Helical" evidence="6">
    <location>
        <begin position="289"/>
        <end position="306"/>
    </location>
</feature>
<evidence type="ECO:0000313" key="9">
    <source>
        <dbReference type="Proteomes" id="UP000464013"/>
    </source>
</evidence>
<keyword evidence="4 6" id="KW-1133">Transmembrane helix</keyword>
<organism evidence="8 9">
    <name type="scientific">Billgrantia tianxiuensis</name>
    <dbReference type="NCBI Taxonomy" id="2497861"/>
    <lineage>
        <taxon>Bacteria</taxon>
        <taxon>Pseudomonadati</taxon>
        <taxon>Pseudomonadota</taxon>
        <taxon>Gammaproteobacteria</taxon>
        <taxon>Oceanospirillales</taxon>
        <taxon>Halomonadaceae</taxon>
        <taxon>Billgrantia</taxon>
    </lineage>
</organism>
<evidence type="ECO:0000256" key="3">
    <source>
        <dbReference type="ARBA" id="ARBA00022692"/>
    </source>
</evidence>
<reference evidence="8 9" key="1">
    <citation type="submission" date="2019-01" db="EMBL/GenBank/DDBJ databases">
        <title>Complete genome of a denitifying bacterium Halomons sp. BC-M4-5.</title>
        <authorList>
            <person name="Wang L."/>
            <person name="Shao Z."/>
        </authorList>
    </citation>
    <scope>NUCLEOTIDE SEQUENCE [LARGE SCALE GENOMIC DNA]</scope>
    <source>
        <strain evidence="8 9">BC-M4-5</strain>
    </source>
</reference>
<dbReference type="InterPro" id="IPR018461">
    <property type="entry name" value="Na/H_Antiport_NhaC-like_C"/>
</dbReference>
<dbReference type="PANTHER" id="PTHR43478">
    <property type="entry name" value="NA+/H+ ANTIPORTER-RELATED"/>
    <property type="match status" value="1"/>
</dbReference>
<dbReference type="Proteomes" id="UP000464013">
    <property type="component" value="Chromosome"/>
</dbReference>
<proteinExistence type="predicted"/>
<dbReference type="RefSeq" id="WP_159553121.1">
    <property type="nucleotide sequence ID" value="NZ_CP035042.1"/>
</dbReference>
<evidence type="ECO:0000256" key="6">
    <source>
        <dbReference type="SAM" id="Phobius"/>
    </source>
</evidence>
<feature type="transmembrane region" description="Helical" evidence="6">
    <location>
        <begin position="102"/>
        <end position="121"/>
    </location>
</feature>
<evidence type="ECO:0000256" key="5">
    <source>
        <dbReference type="ARBA" id="ARBA00023136"/>
    </source>
</evidence>
<feature type="transmembrane region" description="Helical" evidence="6">
    <location>
        <begin position="189"/>
        <end position="211"/>
    </location>
</feature>